<accession>A0A9P7JYX7</accession>
<sequence>YWAKEVWILFIHRPSNVGHWVLCVVHLQSKKLHLFDSFAEWKPWKVNIKVHELI</sequence>
<gene>
    <name evidence="1" type="ORF">F5147DRAFT_565833</name>
</gene>
<dbReference type="EMBL" id="JABBWM010000004">
    <property type="protein sequence ID" value="KAG2117886.1"/>
    <property type="molecule type" value="Genomic_DNA"/>
</dbReference>
<reference evidence="1" key="1">
    <citation type="journal article" date="2020" name="New Phytol.">
        <title>Comparative genomics reveals dynamic genome evolution in host specialist ectomycorrhizal fungi.</title>
        <authorList>
            <person name="Lofgren L.A."/>
            <person name="Nguyen N.H."/>
            <person name="Vilgalys R."/>
            <person name="Ruytinx J."/>
            <person name="Liao H.L."/>
            <person name="Branco S."/>
            <person name="Kuo A."/>
            <person name="LaButti K."/>
            <person name="Lipzen A."/>
            <person name="Andreopoulos W."/>
            <person name="Pangilinan J."/>
            <person name="Riley R."/>
            <person name="Hundley H."/>
            <person name="Na H."/>
            <person name="Barry K."/>
            <person name="Grigoriev I.V."/>
            <person name="Stajich J.E."/>
            <person name="Kennedy P.G."/>
        </authorList>
    </citation>
    <scope>NUCLEOTIDE SEQUENCE</scope>
    <source>
        <strain evidence="1">FC423</strain>
    </source>
</reference>
<comment type="caution">
    <text evidence="1">The sequence shown here is derived from an EMBL/GenBank/DDBJ whole genome shotgun (WGS) entry which is preliminary data.</text>
</comment>
<dbReference type="Proteomes" id="UP000823399">
    <property type="component" value="Unassembled WGS sequence"/>
</dbReference>
<proteinExistence type="predicted"/>
<evidence type="ECO:0000313" key="2">
    <source>
        <dbReference type="Proteomes" id="UP000823399"/>
    </source>
</evidence>
<dbReference type="AlphaFoldDB" id="A0A9P7JYX7"/>
<evidence type="ECO:0008006" key="3">
    <source>
        <dbReference type="Google" id="ProtNLM"/>
    </source>
</evidence>
<name>A0A9P7JYX7_9AGAM</name>
<evidence type="ECO:0000313" key="1">
    <source>
        <dbReference type="EMBL" id="KAG2117886.1"/>
    </source>
</evidence>
<feature type="non-terminal residue" evidence="1">
    <location>
        <position position="1"/>
    </location>
</feature>
<organism evidence="1 2">
    <name type="scientific">Suillus discolor</name>
    <dbReference type="NCBI Taxonomy" id="1912936"/>
    <lineage>
        <taxon>Eukaryota</taxon>
        <taxon>Fungi</taxon>
        <taxon>Dikarya</taxon>
        <taxon>Basidiomycota</taxon>
        <taxon>Agaricomycotina</taxon>
        <taxon>Agaricomycetes</taxon>
        <taxon>Agaricomycetidae</taxon>
        <taxon>Boletales</taxon>
        <taxon>Suillineae</taxon>
        <taxon>Suillaceae</taxon>
        <taxon>Suillus</taxon>
    </lineage>
</organism>
<dbReference type="RefSeq" id="XP_041298403.1">
    <property type="nucleotide sequence ID" value="XM_041430770.1"/>
</dbReference>
<protein>
    <recommendedName>
        <fullName evidence="3">Ubiquitin-like protease family profile domain-containing protein</fullName>
    </recommendedName>
</protein>
<dbReference type="GeneID" id="64693029"/>
<dbReference type="OrthoDB" id="2976051at2759"/>
<keyword evidence="2" id="KW-1185">Reference proteome</keyword>